<dbReference type="GeneID" id="68615512"/>
<accession>A0AAV3UIB1</accession>
<evidence type="ECO:0000256" key="1">
    <source>
        <dbReference type="SAM" id="MobiDB-lite"/>
    </source>
</evidence>
<dbReference type="EMBL" id="BAABKX010000009">
    <property type="protein sequence ID" value="GAA5051660.1"/>
    <property type="molecule type" value="Genomic_DNA"/>
</dbReference>
<keyword evidence="3" id="KW-1185">Reference proteome</keyword>
<protein>
    <recommendedName>
        <fullName evidence="4">Halobacterial output domain-containing protein</fullName>
    </recommendedName>
</protein>
<feature type="region of interest" description="Disordered" evidence="1">
    <location>
        <begin position="65"/>
        <end position="84"/>
    </location>
</feature>
<proteinExistence type="predicted"/>
<organism evidence="2 3">
    <name type="scientific">Haladaptatus pallidirubidus</name>
    <dbReference type="NCBI Taxonomy" id="1008152"/>
    <lineage>
        <taxon>Archaea</taxon>
        <taxon>Methanobacteriati</taxon>
        <taxon>Methanobacteriota</taxon>
        <taxon>Stenosarchaea group</taxon>
        <taxon>Halobacteria</taxon>
        <taxon>Halobacteriales</taxon>
        <taxon>Haladaptataceae</taxon>
        <taxon>Haladaptatus</taxon>
    </lineage>
</organism>
<evidence type="ECO:0008006" key="4">
    <source>
        <dbReference type="Google" id="ProtNLM"/>
    </source>
</evidence>
<evidence type="ECO:0000313" key="2">
    <source>
        <dbReference type="EMBL" id="GAA5051660.1"/>
    </source>
</evidence>
<evidence type="ECO:0000313" key="3">
    <source>
        <dbReference type="Proteomes" id="UP001501729"/>
    </source>
</evidence>
<dbReference type="Proteomes" id="UP001501729">
    <property type="component" value="Unassembled WGS sequence"/>
</dbReference>
<comment type="caution">
    <text evidence="2">The sequence shown here is derived from an EMBL/GenBank/DDBJ whole genome shotgun (WGS) entry which is preliminary data.</text>
</comment>
<name>A0AAV3UIB1_9EURY</name>
<gene>
    <name evidence="2" type="ORF">GCM10025751_27000</name>
</gene>
<dbReference type="AlphaFoldDB" id="A0AAV3UIB1"/>
<sequence>MTDDSLETPTALLGRAQQHATNVAAEHFPDLPVDTIDWEISHRAQRQAGVTKYDPATEEITIALTGRPTNNTGGNNSVRPYATN</sequence>
<dbReference type="RefSeq" id="WP_227777394.1">
    <property type="nucleotide sequence ID" value="NZ_BAABKX010000009.1"/>
</dbReference>
<reference evidence="2 3" key="1">
    <citation type="journal article" date="2019" name="Int. J. Syst. Evol. Microbiol.">
        <title>The Global Catalogue of Microorganisms (GCM) 10K type strain sequencing project: providing services to taxonomists for standard genome sequencing and annotation.</title>
        <authorList>
            <consortium name="The Broad Institute Genomics Platform"/>
            <consortium name="The Broad Institute Genome Sequencing Center for Infectious Disease"/>
            <person name="Wu L."/>
            <person name="Ma J."/>
        </authorList>
    </citation>
    <scope>NUCLEOTIDE SEQUENCE [LARGE SCALE GENOMIC DNA]</scope>
    <source>
        <strain evidence="2 3">JCM 17504</strain>
    </source>
</reference>